<dbReference type="InterPro" id="IPR012674">
    <property type="entry name" value="Calycin"/>
</dbReference>
<dbReference type="InterPro" id="IPR036116">
    <property type="entry name" value="FN3_sf"/>
</dbReference>
<dbReference type="InterPro" id="IPR050964">
    <property type="entry name" value="Striated_Muscle_Regulatory"/>
</dbReference>
<evidence type="ECO:0000256" key="3">
    <source>
        <dbReference type="SAM" id="MobiDB-lite"/>
    </source>
</evidence>
<dbReference type="PROSITE" id="PS50835">
    <property type="entry name" value="IG_LIKE"/>
    <property type="match status" value="2"/>
</dbReference>
<comment type="caution">
    <text evidence="6">The sequence shown here is derived from an EMBL/GenBank/DDBJ whole genome shotgun (WGS) entry which is preliminary data.</text>
</comment>
<dbReference type="PROSITE" id="PS50853">
    <property type="entry name" value="FN3"/>
    <property type="match status" value="4"/>
</dbReference>
<dbReference type="PRINTS" id="PR00014">
    <property type="entry name" value="FNTYPEIII"/>
</dbReference>
<dbReference type="EMBL" id="BAAFJT010000023">
    <property type="protein sequence ID" value="GAB0199384.1"/>
    <property type="molecule type" value="Genomic_DNA"/>
</dbReference>
<feature type="domain" description="Fibronectin type-III" evidence="5">
    <location>
        <begin position="401"/>
        <end position="496"/>
    </location>
</feature>
<dbReference type="SUPFAM" id="SSF48726">
    <property type="entry name" value="Immunoglobulin"/>
    <property type="match status" value="5"/>
</dbReference>
<evidence type="ECO:0000256" key="2">
    <source>
        <dbReference type="ARBA" id="ARBA00023319"/>
    </source>
</evidence>
<dbReference type="FunFam" id="2.60.40.10:FF:000233">
    <property type="entry name" value="Myomesin 1"/>
    <property type="match status" value="1"/>
</dbReference>
<dbReference type="SMART" id="SM00060">
    <property type="entry name" value="FN3"/>
    <property type="match status" value="4"/>
</dbReference>
<feature type="domain" description="Ig-like" evidence="4">
    <location>
        <begin position="1054"/>
        <end position="1143"/>
    </location>
</feature>
<dbReference type="SMART" id="SM00408">
    <property type="entry name" value="IGc2"/>
    <property type="match status" value="1"/>
</dbReference>
<dbReference type="Pfam" id="PF07679">
    <property type="entry name" value="I-set"/>
    <property type="match status" value="2"/>
</dbReference>
<dbReference type="InterPro" id="IPR003961">
    <property type="entry name" value="FN3_dom"/>
</dbReference>
<keyword evidence="1" id="KW-0677">Repeat</keyword>
<protein>
    <submittedName>
        <fullName evidence="6">Myomesin-3</fullName>
    </submittedName>
</protein>
<dbReference type="FunFam" id="2.60.40.10:FF:000821">
    <property type="entry name" value="Myomesin 3"/>
    <property type="match status" value="1"/>
</dbReference>
<organism evidence="6 7">
    <name type="scientific">Grus japonensis</name>
    <name type="common">Japanese crane</name>
    <name type="synonym">Red-crowned crane</name>
    <dbReference type="NCBI Taxonomy" id="30415"/>
    <lineage>
        <taxon>Eukaryota</taxon>
        <taxon>Metazoa</taxon>
        <taxon>Chordata</taxon>
        <taxon>Craniata</taxon>
        <taxon>Vertebrata</taxon>
        <taxon>Euteleostomi</taxon>
        <taxon>Archelosauria</taxon>
        <taxon>Archosauria</taxon>
        <taxon>Dinosauria</taxon>
        <taxon>Saurischia</taxon>
        <taxon>Theropoda</taxon>
        <taxon>Coelurosauria</taxon>
        <taxon>Aves</taxon>
        <taxon>Neognathae</taxon>
        <taxon>Neoaves</taxon>
        <taxon>Gruiformes</taxon>
        <taxon>Gruidae</taxon>
        <taxon>Grus</taxon>
    </lineage>
</organism>
<reference evidence="6 7" key="1">
    <citation type="submission" date="2024-06" db="EMBL/GenBank/DDBJ databases">
        <title>The draft genome of Grus japonensis, version 3.</title>
        <authorList>
            <person name="Nabeshima K."/>
            <person name="Suzuki S."/>
            <person name="Onuma M."/>
        </authorList>
    </citation>
    <scope>NUCLEOTIDE SEQUENCE [LARGE SCALE GENOMIC DNA]</scope>
    <source>
        <strain evidence="6 7">451A</strain>
    </source>
</reference>
<dbReference type="InterPro" id="IPR013783">
    <property type="entry name" value="Ig-like_fold"/>
</dbReference>
<dbReference type="InterPro" id="IPR007110">
    <property type="entry name" value="Ig-like_dom"/>
</dbReference>
<keyword evidence="7" id="KW-1185">Reference proteome</keyword>
<dbReference type="InterPro" id="IPR003598">
    <property type="entry name" value="Ig_sub2"/>
</dbReference>
<gene>
    <name evidence="6" type="ORF">GRJ2_002403800</name>
</gene>
<dbReference type="AlphaFoldDB" id="A0ABC9XP80"/>
<name>A0ABC9XP80_GRUJA</name>
<dbReference type="InterPro" id="IPR036179">
    <property type="entry name" value="Ig-like_dom_sf"/>
</dbReference>
<dbReference type="CDD" id="cd00063">
    <property type="entry name" value="FN3"/>
    <property type="match status" value="4"/>
</dbReference>
<dbReference type="InterPro" id="IPR000463">
    <property type="entry name" value="Fatty_acid-bd"/>
</dbReference>
<dbReference type="FunFam" id="2.60.40.10:FF:000124">
    <property type="entry name" value="Myomesin 1"/>
    <property type="match status" value="1"/>
</dbReference>
<evidence type="ECO:0000259" key="5">
    <source>
        <dbReference type="PROSITE" id="PS50853"/>
    </source>
</evidence>
<evidence type="ECO:0000313" key="7">
    <source>
        <dbReference type="Proteomes" id="UP001623348"/>
    </source>
</evidence>
<evidence type="ECO:0000259" key="4">
    <source>
        <dbReference type="PROSITE" id="PS50835"/>
    </source>
</evidence>
<dbReference type="SUPFAM" id="SSF49265">
    <property type="entry name" value="Fibronectin type III"/>
    <property type="match status" value="2"/>
</dbReference>
<dbReference type="SUPFAM" id="SSF50814">
    <property type="entry name" value="Lipocalins"/>
    <property type="match status" value="1"/>
</dbReference>
<dbReference type="InterPro" id="IPR003599">
    <property type="entry name" value="Ig_sub"/>
</dbReference>
<evidence type="ECO:0000313" key="6">
    <source>
        <dbReference type="EMBL" id="GAB0199384.1"/>
    </source>
</evidence>
<feature type="domain" description="Fibronectin type-III" evidence="5">
    <location>
        <begin position="627"/>
        <end position="724"/>
    </location>
</feature>
<sequence>MGTRTFFHHREEEQKEERQQSLQMTSTTRKKKFKTRDYKLRREAAILELEQRGQKRIRFGNDMEKLEKEVIRNCRLLRVRADRKALWRKAVEKARVEKEYIELRSGRPPMFWIPLRVHAVWERMEVKLACTVLASPPPQVTWYKNGVCIDPRLAPAGKYKIKNKFGMLTLHISRHGQNVLIQEYYGKESGFDSEIYRSELLQNSECRELKYQDQEASLTVSCAFKEDEGFYTVHVPSLDGYKEQTTYVFVRDAAAETAGAPGSPLNVKCHDVNKDCLILSWVAPSDNGGSPILGYYTERCVTGSEDWVLCNDKPVKTCRYPVLGLAEGQTYQFRVKAVNKEGISHPSKTSDPVTTYDPSKDKRVTVGNIALFDITVIPYDEGRMIEIFKDDLEGHIKIPLPPTNVHASEVREDYVALAWDEPDPRGREPLNYYVEKSIVGSSFWQMVNLDMPVNSPRFALFDLVKGKSYCFRVRSVNKYGISEPSLPSEPVTAGAKLATLPPPSQVLAFRDTKTSVVLQWDKLKDGLEPLGYYIYCRETGTEEWQTVNNKPVKCNDLELSSYPHKTTTVQGCTSNLFALLNPKVSNLKEGHLYEFRACAVNMAGVGEVSEPSDSFRCEEWTMPEPGPPYDVKCTEVRDSSLKLHWEAPLYIGAGPVTGYYIDMCEEGSEEWKQINKQSIPTTHMKVSDLETGKCYIFRVRALNKAGIGPPSLPSDPVVAKTKPGTHEIELGVDEEGFIYMTFEAPEKNDSSEFIWSKDYEGPPDADRVQTEEKGNTSKLILKDPSEKDLGIYSVEVTDVDDDISASCSLTKEDLDKLLKRSHEIRNPLIKLISGWNIDVLEKGEVRLWLEVEKLSPNAELHLIFNDKELTSTPTHKINFVKGKGLVELIIQNFCDDDKGMYTAQLQDGKAKNQFTLVLVDECFTKVAEEADAKRREWKKKQALSATPLKIQPTEEGIKIYTDVKYYTDYMKTTWYHKEKQLESRDRLKAGSTMNQIWLHILNPTDGDKGKYTLELFDGNNSRKLSTDLSGQAFEDALAEHRRLKQAAVAEKCRARVVQGLPDVATIMEDKTLCLTCCVSGEPYPEITWFKNEKVIVFKDRYKMDVKGAVVTITIEKVCNEDTGKYSIYVKNKYGSETGQVTISVYKHGETPIGMEEEQAPALSDDIIKVAKDIKPVVEIQQKGDDFVVTSKTPKQSVTNSFTLGKEADITTMDGRKLKCTVNMVNGKLVCKSEKFSHEQEIKGSEMVETMTYGGVTLVRRSKRV</sequence>
<dbReference type="Proteomes" id="UP001623348">
    <property type="component" value="Unassembled WGS sequence"/>
</dbReference>
<dbReference type="FunFam" id="2.60.40.10:FF:000192">
    <property type="entry name" value="Myomesin 1"/>
    <property type="match status" value="1"/>
</dbReference>
<dbReference type="PANTHER" id="PTHR13817">
    <property type="entry name" value="TITIN"/>
    <property type="match status" value="1"/>
</dbReference>
<dbReference type="PRINTS" id="PR00178">
    <property type="entry name" value="FATTYACIDBP"/>
</dbReference>
<dbReference type="FunFam" id="2.60.40.10:FF:000029">
    <property type="entry name" value="Myomesin 1"/>
    <property type="match status" value="2"/>
</dbReference>
<feature type="region of interest" description="Disordered" evidence="3">
    <location>
        <begin position="1"/>
        <end position="31"/>
    </location>
</feature>
<dbReference type="InterPro" id="IPR013098">
    <property type="entry name" value="Ig_I-set"/>
</dbReference>
<dbReference type="Gene3D" id="2.60.40.10">
    <property type="entry name" value="Immunoglobulins"/>
    <property type="match status" value="9"/>
</dbReference>
<feature type="domain" description="Fibronectin type-III" evidence="5">
    <location>
        <begin position="502"/>
        <end position="620"/>
    </location>
</feature>
<accession>A0ABC9XP80</accession>
<evidence type="ECO:0000256" key="1">
    <source>
        <dbReference type="ARBA" id="ARBA00022737"/>
    </source>
</evidence>
<feature type="domain" description="Ig-like" evidence="4">
    <location>
        <begin position="108"/>
        <end position="249"/>
    </location>
</feature>
<keyword evidence="2" id="KW-0393">Immunoglobulin domain</keyword>
<dbReference type="FunFam" id="2.60.40.10:FF:000197">
    <property type="entry name" value="Myomesin 1"/>
    <property type="match status" value="1"/>
</dbReference>
<dbReference type="PANTHER" id="PTHR13817:SF168">
    <property type="match status" value="1"/>
</dbReference>
<dbReference type="Pfam" id="PF00041">
    <property type="entry name" value="fn3"/>
    <property type="match status" value="4"/>
</dbReference>
<dbReference type="SMART" id="SM00409">
    <property type="entry name" value="IG"/>
    <property type="match status" value="3"/>
</dbReference>
<dbReference type="Pfam" id="PF14651">
    <property type="entry name" value="Lipocalin_7"/>
    <property type="match status" value="1"/>
</dbReference>
<proteinExistence type="predicted"/>
<feature type="domain" description="Fibronectin type-III" evidence="5">
    <location>
        <begin position="263"/>
        <end position="358"/>
    </location>
</feature>
<feature type="compositionally biased region" description="Basic and acidic residues" evidence="3">
    <location>
        <begin position="8"/>
        <end position="19"/>
    </location>
</feature>
<dbReference type="Gene3D" id="2.40.128.20">
    <property type="match status" value="1"/>
</dbReference>